<gene>
    <name evidence="2" type="ORF">METZ01_LOCUS197181</name>
</gene>
<dbReference type="PANTHER" id="PTHR35889">
    <property type="entry name" value="CYCLOINULO-OLIGOSACCHARIDE FRUCTANOTRANSFERASE-RELATED"/>
    <property type="match status" value="1"/>
</dbReference>
<feature type="non-terminal residue" evidence="2">
    <location>
        <position position="104"/>
    </location>
</feature>
<evidence type="ECO:0000259" key="1">
    <source>
        <dbReference type="Pfam" id="PF07583"/>
    </source>
</evidence>
<evidence type="ECO:0000313" key="2">
    <source>
        <dbReference type="EMBL" id="SVB44327.1"/>
    </source>
</evidence>
<name>A0A382E399_9ZZZZ</name>
<dbReference type="Pfam" id="PF07583">
    <property type="entry name" value="PSCyt2"/>
    <property type="match status" value="1"/>
</dbReference>
<reference evidence="2" key="1">
    <citation type="submission" date="2018-05" db="EMBL/GenBank/DDBJ databases">
        <authorList>
            <person name="Lanie J.A."/>
            <person name="Ng W.-L."/>
            <person name="Kazmierczak K.M."/>
            <person name="Andrzejewski T.M."/>
            <person name="Davidsen T.M."/>
            <person name="Wayne K.J."/>
            <person name="Tettelin H."/>
            <person name="Glass J.I."/>
            <person name="Rusch D."/>
            <person name="Podicherti R."/>
            <person name="Tsui H.-C.T."/>
            <person name="Winkler M.E."/>
        </authorList>
    </citation>
    <scope>NUCLEOTIDE SEQUENCE</scope>
</reference>
<dbReference type="PANTHER" id="PTHR35889:SF3">
    <property type="entry name" value="F-BOX DOMAIN-CONTAINING PROTEIN"/>
    <property type="match status" value="1"/>
</dbReference>
<accession>A0A382E399</accession>
<protein>
    <recommendedName>
        <fullName evidence="1">DUF1549 domain-containing protein</fullName>
    </recommendedName>
</protein>
<dbReference type="InterPro" id="IPR011444">
    <property type="entry name" value="DUF1549"/>
</dbReference>
<proteinExistence type="predicted"/>
<dbReference type="EMBL" id="UINC01042122">
    <property type="protein sequence ID" value="SVB44327.1"/>
    <property type="molecule type" value="Genomic_DNA"/>
</dbReference>
<dbReference type="AlphaFoldDB" id="A0A382E399"/>
<sequence>MASARFSGAAAVLLSVCWLGGEGAFAGSGHWAYQRPTRPELPRLAKPQRAANPVDRFILDRLAKRGMAPSPLAKPEQQARRVFLDLVGRSPQPGEIDVFLADPG</sequence>
<feature type="domain" description="DUF1549" evidence="1">
    <location>
        <begin position="53"/>
        <end position="103"/>
    </location>
</feature>
<organism evidence="2">
    <name type="scientific">marine metagenome</name>
    <dbReference type="NCBI Taxonomy" id="408172"/>
    <lineage>
        <taxon>unclassified sequences</taxon>
        <taxon>metagenomes</taxon>
        <taxon>ecological metagenomes</taxon>
    </lineage>
</organism>